<reference evidence="14 15" key="1">
    <citation type="submission" date="2019-09" db="EMBL/GenBank/DDBJ databases">
        <title>Taxonomy of Antarctic Massilia spp.: description of Massilia rubra sp. nov., Massilia aquatica sp. nov., Massilia mucilaginosa sp. nov., Massilia frigida sp. nov. isolated from streams, lakes and regoliths.</title>
        <authorList>
            <person name="Holochova P."/>
            <person name="Sedlacek I."/>
            <person name="Kralova S."/>
            <person name="Maslanova I."/>
            <person name="Busse H.-J."/>
            <person name="Stankova E."/>
            <person name="Vrbovska V."/>
            <person name="Kovarovic V."/>
            <person name="Bartak M."/>
            <person name="Svec P."/>
            <person name="Pantucek R."/>
        </authorList>
    </citation>
    <scope>NUCLEOTIDE SEQUENCE [LARGE SCALE GENOMIC DNA]</scope>
    <source>
        <strain evidence="14 15">CCM 8693</strain>
    </source>
</reference>
<dbReference type="PANTHER" id="PTHR47234">
    <property type="match status" value="1"/>
</dbReference>
<dbReference type="Pfam" id="PF07715">
    <property type="entry name" value="Plug"/>
    <property type="match status" value="1"/>
</dbReference>
<comment type="subcellular location">
    <subcellularLocation>
        <location evidence="1 10">Cell outer membrane</location>
        <topology evidence="1 10">Multi-pass membrane protein</topology>
    </subcellularLocation>
</comment>
<comment type="caution">
    <text evidence="14">The sequence shown here is derived from an EMBL/GenBank/DDBJ whole genome shotgun (WGS) entry which is preliminary data.</text>
</comment>
<dbReference type="Gene3D" id="2.170.130.10">
    <property type="entry name" value="TonB-dependent receptor, plug domain"/>
    <property type="match status" value="1"/>
</dbReference>
<gene>
    <name evidence="14" type="ORF">F1609_07315</name>
</gene>
<evidence type="ECO:0000256" key="1">
    <source>
        <dbReference type="ARBA" id="ARBA00004571"/>
    </source>
</evidence>
<dbReference type="Pfam" id="PF00593">
    <property type="entry name" value="TonB_dep_Rec_b-barrel"/>
    <property type="match status" value="1"/>
</dbReference>
<dbReference type="PROSITE" id="PS52016">
    <property type="entry name" value="TONB_DEPENDENT_REC_3"/>
    <property type="match status" value="1"/>
</dbReference>
<evidence type="ECO:0000256" key="7">
    <source>
        <dbReference type="ARBA" id="ARBA00023136"/>
    </source>
</evidence>
<dbReference type="PANTHER" id="PTHR47234:SF1">
    <property type="entry name" value="TONB-DEPENDENT RECEPTOR"/>
    <property type="match status" value="1"/>
</dbReference>
<proteinExistence type="inferred from homology"/>
<protein>
    <submittedName>
        <fullName evidence="14">TonB-dependent receptor</fullName>
    </submittedName>
</protein>
<evidence type="ECO:0000313" key="14">
    <source>
        <dbReference type="EMBL" id="NHZ39968.1"/>
    </source>
</evidence>
<comment type="similarity">
    <text evidence="2 10 11">Belongs to the TonB-dependent receptor family.</text>
</comment>
<sequence length="962" mass="104916">MFMRNLSSPVHINGFQKTKSGFYSRKNFLPGVILKKPFVLKQSVIAVALTIGVSHVALAQQQAAQPIQKVVVTGSNIKRAVDEETSSPVQVIGRMEIAAIGASTVKDVLDTLTSKATDLTDLGGGNSFASGATGISLRNLGKGSTLTLLNGRRVANYGLADGGQETFVNIDAMPSEIIDRIEILLDGASAVYGSDAVAGVVNIITRKDFSGVMVAGSMRQSLLKSAINKDKTASLTAGSGDLEKDGYNVFGHFEAYHRLPYDDRTIMPAIPGYYKEYVNPNFGVKSTYAYPGNFVDRYPANYSDPALAGKSFNTPVAGCTDVEDGTCRFDQWARYGAHAEAKRYNFFGSGRLKLGGNRTAFSEVTLGQTTTTYYSPPPTMSYTGSPSTWFNSKEGKLNSFLEPKLPVGHPNNPYSFPVALRYRYADDVTMFKSEAQAKQYRVMVGLEGSDYGWDWNTAVGAMGSKVENNMRGSKHAASYLAAITSGEYKFGGVNSPELLNKMFPNLLFGGESKQAFIDFKATRELMQLGGGPLALAIGGDFRTDSFDAYVSDNIANAEIVGYGSINVTGSRHISAAFAELNAPITKALEVNAAMRVDKVGDTDISVVPKLGMRFQVSKSVLLRGTVANGFRAPNVAETGKVDLSAFQNSQVDPKRCATATQLYNILKEGNTIDKADALTARDRGCSVSFAAQIKGNPELEPEKSRSYNVGIVLQPLDSLSMTVDYYRIERRNEIGTKTVSQILADEDRLPGSVQRRAVTEEDKRFSTRAQELSGKNIQYPIGPVGSISNRYENMNRSKVSGIDVEINHRWNLGSAGRLVSNLKGNYQLDYRKWDTVTDTFTEDLSANYEKYQYQVRASSAWINGPFKVGAAVTFRPETTLVDDQYDVNYNASGCEDQGIPTELCRVKKDVVTDLNMSYTGIKNTTIALNLYNIFDREAPPNVRASNPAVRGRSARVSLQYTF</sequence>
<evidence type="ECO:0000256" key="10">
    <source>
        <dbReference type="PROSITE-ProRule" id="PRU01360"/>
    </source>
</evidence>
<dbReference type="Proteomes" id="UP000819052">
    <property type="component" value="Unassembled WGS sequence"/>
</dbReference>
<accession>A0ABX0LZW2</accession>
<keyword evidence="6 11" id="KW-0798">TonB box</keyword>
<evidence type="ECO:0000256" key="11">
    <source>
        <dbReference type="RuleBase" id="RU003357"/>
    </source>
</evidence>
<evidence type="ECO:0000259" key="12">
    <source>
        <dbReference type="Pfam" id="PF00593"/>
    </source>
</evidence>
<keyword evidence="4 10" id="KW-1134">Transmembrane beta strand</keyword>
<dbReference type="Gene3D" id="2.40.170.20">
    <property type="entry name" value="TonB-dependent receptor, beta-barrel domain"/>
    <property type="match status" value="1"/>
</dbReference>
<keyword evidence="8 14" id="KW-0675">Receptor</keyword>
<dbReference type="InterPro" id="IPR012910">
    <property type="entry name" value="Plug_dom"/>
</dbReference>
<evidence type="ECO:0000313" key="15">
    <source>
        <dbReference type="Proteomes" id="UP000819052"/>
    </source>
</evidence>
<dbReference type="InterPro" id="IPR037066">
    <property type="entry name" value="Plug_dom_sf"/>
</dbReference>
<dbReference type="InterPro" id="IPR036942">
    <property type="entry name" value="Beta-barrel_TonB_sf"/>
</dbReference>
<feature type="domain" description="TonB-dependent receptor plug" evidence="13">
    <location>
        <begin position="83"/>
        <end position="200"/>
    </location>
</feature>
<keyword evidence="3 10" id="KW-0813">Transport</keyword>
<evidence type="ECO:0000256" key="4">
    <source>
        <dbReference type="ARBA" id="ARBA00022452"/>
    </source>
</evidence>
<organism evidence="14 15">
    <name type="scientific">Massilia aquatica</name>
    <dbReference type="NCBI Taxonomy" id="2609000"/>
    <lineage>
        <taxon>Bacteria</taxon>
        <taxon>Pseudomonadati</taxon>
        <taxon>Pseudomonadota</taxon>
        <taxon>Betaproteobacteria</taxon>
        <taxon>Burkholderiales</taxon>
        <taxon>Oxalobacteraceae</taxon>
        <taxon>Telluria group</taxon>
        <taxon>Massilia</taxon>
    </lineage>
</organism>
<feature type="domain" description="TonB-dependent receptor-like beta-barrel" evidence="12">
    <location>
        <begin position="407"/>
        <end position="933"/>
    </location>
</feature>
<dbReference type="InterPro" id="IPR000531">
    <property type="entry name" value="Beta-barrel_TonB"/>
</dbReference>
<keyword evidence="9 10" id="KW-0998">Cell outer membrane</keyword>
<name>A0ABX0LZW2_9BURK</name>
<evidence type="ECO:0000256" key="2">
    <source>
        <dbReference type="ARBA" id="ARBA00009810"/>
    </source>
</evidence>
<keyword evidence="5 10" id="KW-0812">Transmembrane</keyword>
<evidence type="ECO:0000256" key="5">
    <source>
        <dbReference type="ARBA" id="ARBA00022692"/>
    </source>
</evidence>
<evidence type="ECO:0000256" key="3">
    <source>
        <dbReference type="ARBA" id="ARBA00022448"/>
    </source>
</evidence>
<keyword evidence="15" id="KW-1185">Reference proteome</keyword>
<evidence type="ECO:0000256" key="8">
    <source>
        <dbReference type="ARBA" id="ARBA00023170"/>
    </source>
</evidence>
<dbReference type="InterPro" id="IPR039426">
    <property type="entry name" value="TonB-dep_rcpt-like"/>
</dbReference>
<keyword evidence="7 10" id="KW-0472">Membrane</keyword>
<evidence type="ECO:0000259" key="13">
    <source>
        <dbReference type="Pfam" id="PF07715"/>
    </source>
</evidence>
<evidence type="ECO:0000256" key="9">
    <source>
        <dbReference type="ARBA" id="ARBA00023237"/>
    </source>
</evidence>
<evidence type="ECO:0000256" key="6">
    <source>
        <dbReference type="ARBA" id="ARBA00023077"/>
    </source>
</evidence>
<dbReference type="SUPFAM" id="SSF56935">
    <property type="entry name" value="Porins"/>
    <property type="match status" value="1"/>
</dbReference>
<dbReference type="EMBL" id="VVIW01000003">
    <property type="protein sequence ID" value="NHZ39968.1"/>
    <property type="molecule type" value="Genomic_DNA"/>
</dbReference>